<dbReference type="RefSeq" id="WP_042970505.1">
    <property type="nucleotide sequence ID" value="NZ_BDLM01000074.1"/>
</dbReference>
<proteinExistence type="predicted"/>
<accession>A0A0B1LHP5</accession>
<evidence type="ECO:0000313" key="3">
    <source>
        <dbReference type="Proteomes" id="UP000250671"/>
    </source>
</evidence>
<gene>
    <name evidence="1" type="ORF">HVY77_02615</name>
    <name evidence="2" type="ORF">SAMEA3752557_02622</name>
</gene>
<evidence type="ECO:0000313" key="4">
    <source>
        <dbReference type="Proteomes" id="UP000512322"/>
    </source>
</evidence>
<dbReference type="EMBL" id="UCZA01000014">
    <property type="protein sequence ID" value="SQP82375.1"/>
    <property type="molecule type" value="Genomic_DNA"/>
</dbReference>
<dbReference type="EMBL" id="CP057293">
    <property type="protein sequence ID" value="QMF66019.1"/>
    <property type="molecule type" value="Genomic_DNA"/>
</dbReference>
<reference evidence="2 3" key="1">
    <citation type="submission" date="2018-06" db="EMBL/GenBank/DDBJ databases">
        <authorList>
            <consortium name="Pathogen Informatics"/>
            <person name="Doyle S."/>
        </authorList>
    </citation>
    <scope>NUCLEOTIDE SEQUENCE [LARGE SCALE GENOMIC DNA]</scope>
    <source>
        <strain evidence="2 3">VREC0535</strain>
    </source>
</reference>
<dbReference type="Proteomes" id="UP000512322">
    <property type="component" value="Chromosome"/>
</dbReference>
<name>A0A0B1LHP5_ECOLX</name>
<sequence length="83" mass="9311">MSVKLTIVFTDLGNNQCHNLIRVENGDNATLEEAARTLGTVGAICTVLKEKHGNERLDLQIYHDYVKQLAQGCPYIPQETQMH</sequence>
<reference evidence="1 4" key="2">
    <citation type="submission" date="2020-06" db="EMBL/GenBank/DDBJ databases">
        <title>REHAB project genomes.</title>
        <authorList>
            <person name="Shaw L.P."/>
        </authorList>
    </citation>
    <scope>NUCLEOTIDE SEQUENCE [LARGE SCALE GENOMIC DNA]</scope>
    <source>
        <strain evidence="1 4">RHB30-C10</strain>
    </source>
</reference>
<dbReference type="Proteomes" id="UP000250671">
    <property type="component" value="Unassembled WGS sequence"/>
</dbReference>
<organism evidence="1 4">
    <name type="scientific">Escherichia coli</name>
    <dbReference type="NCBI Taxonomy" id="562"/>
    <lineage>
        <taxon>Bacteria</taxon>
        <taxon>Pseudomonadati</taxon>
        <taxon>Pseudomonadota</taxon>
        <taxon>Gammaproteobacteria</taxon>
        <taxon>Enterobacterales</taxon>
        <taxon>Enterobacteriaceae</taxon>
        <taxon>Escherichia</taxon>
    </lineage>
</organism>
<evidence type="ECO:0000313" key="2">
    <source>
        <dbReference type="EMBL" id="SQP82375.1"/>
    </source>
</evidence>
<evidence type="ECO:0000313" key="1">
    <source>
        <dbReference type="EMBL" id="QMF66019.1"/>
    </source>
</evidence>
<dbReference type="AlphaFoldDB" id="A0A0B1LHP5"/>
<protein>
    <submittedName>
        <fullName evidence="1">Uncharacterized protein</fullName>
    </submittedName>
</protein>